<gene>
    <name evidence="1" type="ORF">METZ01_LOCUS269069</name>
</gene>
<dbReference type="AlphaFoldDB" id="A0A382JX33"/>
<dbReference type="InterPro" id="IPR011447">
    <property type="entry name" value="DUF1552"/>
</dbReference>
<evidence type="ECO:0000313" key="1">
    <source>
        <dbReference type="EMBL" id="SVC16215.1"/>
    </source>
</evidence>
<protein>
    <submittedName>
        <fullName evidence="1">Uncharacterized protein</fullName>
    </submittedName>
</protein>
<sequence length="255" mass="28506">MGFFFGDFGTHREMSGSTSPKRFVAMNAGLGFHGPYLFPEKPGKNYELTPYLEQLKEHRQDFTLFSGLSHPSQNGNNGHAAEMTWLTSAQRPGLAGFKNTISLDQLIAKRIGAATRFPSLTLGTRGRSLSWTANGVPLPAEASPSKLYQQLFAQGTEKEIAEQVKQLEKGKSVLDVVQGDAKALERSLGHRDREKLDEYLSSIRDLETRLQQNKEWARKPKPKVDYPAPRDVADKVDILAKQRLMYDMIALALQT</sequence>
<feature type="non-terminal residue" evidence="1">
    <location>
        <position position="255"/>
    </location>
</feature>
<proteinExistence type="predicted"/>
<reference evidence="1" key="1">
    <citation type="submission" date="2018-05" db="EMBL/GenBank/DDBJ databases">
        <authorList>
            <person name="Lanie J.A."/>
            <person name="Ng W.-L."/>
            <person name="Kazmierczak K.M."/>
            <person name="Andrzejewski T.M."/>
            <person name="Davidsen T.M."/>
            <person name="Wayne K.J."/>
            <person name="Tettelin H."/>
            <person name="Glass J.I."/>
            <person name="Rusch D."/>
            <person name="Podicherti R."/>
            <person name="Tsui H.-C.T."/>
            <person name="Winkler M.E."/>
        </authorList>
    </citation>
    <scope>NUCLEOTIDE SEQUENCE</scope>
</reference>
<accession>A0A382JX33</accession>
<organism evidence="1">
    <name type="scientific">marine metagenome</name>
    <dbReference type="NCBI Taxonomy" id="408172"/>
    <lineage>
        <taxon>unclassified sequences</taxon>
        <taxon>metagenomes</taxon>
        <taxon>ecological metagenomes</taxon>
    </lineage>
</organism>
<name>A0A382JX33_9ZZZZ</name>
<dbReference type="Pfam" id="PF07586">
    <property type="entry name" value="HXXSHH"/>
    <property type="match status" value="1"/>
</dbReference>
<dbReference type="EMBL" id="UINC01076755">
    <property type="protein sequence ID" value="SVC16215.1"/>
    <property type="molecule type" value="Genomic_DNA"/>
</dbReference>